<comment type="caution">
    <text evidence="1">The sequence shown here is derived from an EMBL/GenBank/DDBJ whole genome shotgun (WGS) entry which is preliminary data.</text>
</comment>
<name>A0ACB1ATG5_MELEN</name>
<organism evidence="1 2">
    <name type="scientific">Meloidogyne enterolobii</name>
    <name type="common">Root-knot nematode worm</name>
    <name type="synonym">Meloidogyne mayaguensis</name>
    <dbReference type="NCBI Taxonomy" id="390850"/>
    <lineage>
        <taxon>Eukaryota</taxon>
        <taxon>Metazoa</taxon>
        <taxon>Ecdysozoa</taxon>
        <taxon>Nematoda</taxon>
        <taxon>Chromadorea</taxon>
        <taxon>Rhabditida</taxon>
        <taxon>Tylenchina</taxon>
        <taxon>Tylenchomorpha</taxon>
        <taxon>Tylenchoidea</taxon>
        <taxon>Meloidogynidae</taxon>
        <taxon>Meloidogyninae</taxon>
        <taxon>Meloidogyne</taxon>
    </lineage>
</organism>
<protein>
    <submittedName>
        <fullName evidence="1">Uncharacterized protein</fullName>
    </submittedName>
</protein>
<evidence type="ECO:0000313" key="2">
    <source>
        <dbReference type="Proteomes" id="UP001497535"/>
    </source>
</evidence>
<reference evidence="1" key="1">
    <citation type="submission" date="2023-11" db="EMBL/GenBank/DDBJ databases">
        <authorList>
            <person name="Poullet M."/>
        </authorList>
    </citation>
    <scope>NUCLEOTIDE SEQUENCE</scope>
    <source>
        <strain evidence="1">E1834</strain>
    </source>
</reference>
<sequence>MSFNPIFFAFSLLIIDTWAPVSNKHKVFIPLILAIILEFLSHWVFFTTQISILFCLFLSPLPILFREGHRLESGMLFSTNSFSFDLLLFSFSLERFILLFFLL</sequence>
<keyword evidence="2" id="KW-1185">Reference proteome</keyword>
<evidence type="ECO:0000313" key="1">
    <source>
        <dbReference type="EMBL" id="CAK5104912.1"/>
    </source>
</evidence>
<dbReference type="EMBL" id="CAVMJV010000118">
    <property type="protein sequence ID" value="CAK5104912.1"/>
    <property type="molecule type" value="Genomic_DNA"/>
</dbReference>
<dbReference type="Proteomes" id="UP001497535">
    <property type="component" value="Unassembled WGS sequence"/>
</dbReference>
<accession>A0ACB1ATG5</accession>
<proteinExistence type="predicted"/>
<gene>
    <name evidence="1" type="ORF">MENTE1834_LOCUS43107</name>
</gene>